<sequence length="137" mass="15257">MLKELNLARNKKPLVYVLSSRSCADCREFMNSWTRIDRVTLASLTAQFLAVLALDDYVLELGPALSPPNGDYLPRVFFADPDGTLRLEVTNPGSDKSAPFYYSSAEEVVEAMRRFLKQHQADVGSGAYPADLQQDIP</sequence>
<comment type="caution">
    <text evidence="1">The sequence shown here is derived from an EMBL/GenBank/DDBJ whole genome shotgun (WGS) entry which is preliminary data.</text>
</comment>
<dbReference type="Gene3D" id="3.40.30.10">
    <property type="entry name" value="Glutaredoxin"/>
    <property type="match status" value="1"/>
</dbReference>
<dbReference type="OrthoDB" id="262308at2759"/>
<evidence type="ECO:0008006" key="3">
    <source>
        <dbReference type="Google" id="ProtNLM"/>
    </source>
</evidence>
<keyword evidence="2" id="KW-1185">Reference proteome</keyword>
<organism evidence="1 2">
    <name type="scientific">Chlamydomonas incerta</name>
    <dbReference type="NCBI Taxonomy" id="51695"/>
    <lineage>
        <taxon>Eukaryota</taxon>
        <taxon>Viridiplantae</taxon>
        <taxon>Chlorophyta</taxon>
        <taxon>core chlorophytes</taxon>
        <taxon>Chlorophyceae</taxon>
        <taxon>CS clade</taxon>
        <taxon>Chlamydomonadales</taxon>
        <taxon>Chlamydomonadaceae</taxon>
        <taxon>Chlamydomonas</taxon>
    </lineage>
</organism>
<gene>
    <name evidence="1" type="ORF">HXX76_004755</name>
</gene>
<accession>A0A835TAB3</accession>
<protein>
    <recommendedName>
        <fullName evidence="3">Thioredoxin family protein</fullName>
    </recommendedName>
</protein>
<dbReference type="EMBL" id="JAEHOC010000008">
    <property type="protein sequence ID" value="KAG2439398.1"/>
    <property type="molecule type" value="Genomic_DNA"/>
</dbReference>
<reference evidence="1" key="1">
    <citation type="journal article" date="2020" name="bioRxiv">
        <title>Comparative genomics of Chlamydomonas.</title>
        <authorList>
            <person name="Craig R.J."/>
            <person name="Hasan A.R."/>
            <person name="Ness R.W."/>
            <person name="Keightley P.D."/>
        </authorList>
    </citation>
    <scope>NUCLEOTIDE SEQUENCE</scope>
    <source>
        <strain evidence="1">SAG 7.73</strain>
    </source>
</reference>
<name>A0A835TAB3_CHLIN</name>
<proteinExistence type="predicted"/>
<evidence type="ECO:0000313" key="1">
    <source>
        <dbReference type="EMBL" id="KAG2439398.1"/>
    </source>
</evidence>
<evidence type="ECO:0000313" key="2">
    <source>
        <dbReference type="Proteomes" id="UP000650467"/>
    </source>
</evidence>
<dbReference type="AlphaFoldDB" id="A0A835TAB3"/>
<dbReference type="Proteomes" id="UP000650467">
    <property type="component" value="Unassembled WGS sequence"/>
</dbReference>